<dbReference type="SMART" id="SM00748">
    <property type="entry name" value="HEPN"/>
    <property type="match status" value="1"/>
</dbReference>
<dbReference type="Gene3D" id="1.20.120.330">
    <property type="entry name" value="Nucleotidyltransferases domain 2"/>
    <property type="match status" value="1"/>
</dbReference>
<sequence length="133" mass="15164">MAEAVDPKIWLKLAGQEFVYALCDLKDVELTFFAPACFHFQQAAEKYLKAYILVRGKTFRKIHNLVELVKICSDIDPAFKNLLSEAAVLNPFYTDTRYPVHWPIEFSRHDAEKASQAAQKIGDFVKNKIGGKI</sequence>
<dbReference type="AlphaFoldDB" id="A0A2H0WQM0"/>
<feature type="domain" description="HEPN" evidence="1">
    <location>
        <begin position="14"/>
        <end position="121"/>
    </location>
</feature>
<protein>
    <recommendedName>
        <fullName evidence="1">HEPN domain-containing protein</fullName>
    </recommendedName>
</protein>
<dbReference type="Pfam" id="PF05168">
    <property type="entry name" value="HEPN"/>
    <property type="match status" value="1"/>
</dbReference>
<proteinExistence type="predicted"/>
<dbReference type="InterPro" id="IPR007842">
    <property type="entry name" value="HEPN_dom"/>
</dbReference>
<organism evidence="2 3">
    <name type="scientific">Candidatus Shapirobacteria bacterium CG09_land_8_20_14_0_10_47_13</name>
    <dbReference type="NCBI Taxonomy" id="1974481"/>
    <lineage>
        <taxon>Bacteria</taxon>
        <taxon>Candidatus Shapironibacteriota</taxon>
    </lineage>
</organism>
<evidence type="ECO:0000259" key="1">
    <source>
        <dbReference type="PROSITE" id="PS50910"/>
    </source>
</evidence>
<dbReference type="SUPFAM" id="SSF81593">
    <property type="entry name" value="Nucleotidyltransferase substrate binding subunit/domain"/>
    <property type="match status" value="1"/>
</dbReference>
<dbReference type="Proteomes" id="UP000230033">
    <property type="component" value="Unassembled WGS sequence"/>
</dbReference>
<reference evidence="3" key="1">
    <citation type="submission" date="2017-09" db="EMBL/GenBank/DDBJ databases">
        <title>Depth-based differentiation of microbial function through sediment-hosted aquifers and enrichment of novel symbionts in the deep terrestrial subsurface.</title>
        <authorList>
            <person name="Probst A.J."/>
            <person name="Ladd B."/>
            <person name="Jarett J.K."/>
            <person name="Geller-Mcgrath D.E."/>
            <person name="Sieber C.M.K."/>
            <person name="Emerson J.B."/>
            <person name="Anantharaman K."/>
            <person name="Thomas B.C."/>
            <person name="Malmstrom R."/>
            <person name="Stieglmeier M."/>
            <person name="Klingl A."/>
            <person name="Woyke T."/>
            <person name="Ryan C.M."/>
            <person name="Banfield J.F."/>
        </authorList>
    </citation>
    <scope>NUCLEOTIDE SEQUENCE [LARGE SCALE GENOMIC DNA]</scope>
</reference>
<accession>A0A2H0WQM0</accession>
<name>A0A2H0WQM0_9BACT</name>
<dbReference type="PROSITE" id="PS50910">
    <property type="entry name" value="HEPN"/>
    <property type="match status" value="1"/>
</dbReference>
<evidence type="ECO:0000313" key="2">
    <source>
        <dbReference type="EMBL" id="PIS14228.1"/>
    </source>
</evidence>
<gene>
    <name evidence="2" type="ORF">COT65_00010</name>
</gene>
<dbReference type="EMBL" id="PEZJ01000001">
    <property type="protein sequence ID" value="PIS14228.1"/>
    <property type="molecule type" value="Genomic_DNA"/>
</dbReference>
<comment type="caution">
    <text evidence="2">The sequence shown here is derived from an EMBL/GenBank/DDBJ whole genome shotgun (WGS) entry which is preliminary data.</text>
</comment>
<evidence type="ECO:0000313" key="3">
    <source>
        <dbReference type="Proteomes" id="UP000230033"/>
    </source>
</evidence>